<reference evidence="2 3" key="1">
    <citation type="journal article" date="2019" name="Nat. Ecol. Evol.">
        <title>Megaphylogeny resolves global patterns of mushroom evolution.</title>
        <authorList>
            <person name="Varga T."/>
            <person name="Krizsan K."/>
            <person name="Foldi C."/>
            <person name="Dima B."/>
            <person name="Sanchez-Garcia M."/>
            <person name="Sanchez-Ramirez S."/>
            <person name="Szollosi G.J."/>
            <person name="Szarkandi J.G."/>
            <person name="Papp V."/>
            <person name="Albert L."/>
            <person name="Andreopoulos W."/>
            <person name="Angelini C."/>
            <person name="Antonin V."/>
            <person name="Barry K.W."/>
            <person name="Bougher N.L."/>
            <person name="Buchanan P."/>
            <person name="Buyck B."/>
            <person name="Bense V."/>
            <person name="Catcheside P."/>
            <person name="Chovatia M."/>
            <person name="Cooper J."/>
            <person name="Damon W."/>
            <person name="Desjardin D."/>
            <person name="Finy P."/>
            <person name="Geml J."/>
            <person name="Haridas S."/>
            <person name="Hughes K."/>
            <person name="Justo A."/>
            <person name="Karasinski D."/>
            <person name="Kautmanova I."/>
            <person name="Kiss B."/>
            <person name="Kocsube S."/>
            <person name="Kotiranta H."/>
            <person name="LaButti K.M."/>
            <person name="Lechner B.E."/>
            <person name="Liimatainen K."/>
            <person name="Lipzen A."/>
            <person name="Lukacs Z."/>
            <person name="Mihaltcheva S."/>
            <person name="Morgado L.N."/>
            <person name="Niskanen T."/>
            <person name="Noordeloos M.E."/>
            <person name="Ohm R.A."/>
            <person name="Ortiz-Santana B."/>
            <person name="Ovrebo C."/>
            <person name="Racz N."/>
            <person name="Riley R."/>
            <person name="Savchenko A."/>
            <person name="Shiryaev A."/>
            <person name="Soop K."/>
            <person name="Spirin V."/>
            <person name="Szebenyi C."/>
            <person name="Tomsovsky M."/>
            <person name="Tulloss R.E."/>
            <person name="Uehling J."/>
            <person name="Grigoriev I.V."/>
            <person name="Vagvolgyi C."/>
            <person name="Papp T."/>
            <person name="Martin F.M."/>
            <person name="Miettinen O."/>
            <person name="Hibbett D.S."/>
            <person name="Nagy L.G."/>
        </authorList>
    </citation>
    <scope>NUCLEOTIDE SEQUENCE [LARGE SCALE GENOMIC DNA]</scope>
    <source>
        <strain evidence="2 3">FP101781</strain>
    </source>
</reference>
<gene>
    <name evidence="2" type="ORF">FA13DRAFT_1193923</name>
</gene>
<organism evidence="2 3">
    <name type="scientific">Coprinellus micaceus</name>
    <name type="common">Glistening ink-cap mushroom</name>
    <name type="synonym">Coprinus micaceus</name>
    <dbReference type="NCBI Taxonomy" id="71717"/>
    <lineage>
        <taxon>Eukaryota</taxon>
        <taxon>Fungi</taxon>
        <taxon>Dikarya</taxon>
        <taxon>Basidiomycota</taxon>
        <taxon>Agaricomycotina</taxon>
        <taxon>Agaricomycetes</taxon>
        <taxon>Agaricomycetidae</taxon>
        <taxon>Agaricales</taxon>
        <taxon>Agaricineae</taxon>
        <taxon>Psathyrellaceae</taxon>
        <taxon>Coprinellus</taxon>
    </lineage>
</organism>
<comment type="caution">
    <text evidence="2">The sequence shown here is derived from an EMBL/GenBank/DDBJ whole genome shotgun (WGS) entry which is preliminary data.</text>
</comment>
<evidence type="ECO:0000313" key="3">
    <source>
        <dbReference type="Proteomes" id="UP000298030"/>
    </source>
</evidence>
<proteinExistence type="predicted"/>
<feature type="compositionally biased region" description="Basic and acidic residues" evidence="1">
    <location>
        <begin position="28"/>
        <end position="42"/>
    </location>
</feature>
<dbReference type="STRING" id="71717.A0A4Y7RB62"/>
<evidence type="ECO:0000313" key="2">
    <source>
        <dbReference type="EMBL" id="TEB06238.1"/>
    </source>
</evidence>
<keyword evidence="3" id="KW-1185">Reference proteome</keyword>
<accession>A0A4Y7RB62</accession>
<feature type="region of interest" description="Disordered" evidence="1">
    <location>
        <begin position="1"/>
        <end position="97"/>
    </location>
</feature>
<protein>
    <submittedName>
        <fullName evidence="2">Uncharacterized protein</fullName>
    </submittedName>
</protein>
<dbReference type="Proteomes" id="UP000298030">
    <property type="component" value="Unassembled WGS sequence"/>
</dbReference>
<name>A0A4Y7RB62_COPMI</name>
<dbReference type="EMBL" id="QPFP01000592">
    <property type="protein sequence ID" value="TEB06238.1"/>
    <property type="molecule type" value="Genomic_DNA"/>
</dbReference>
<dbReference type="AlphaFoldDB" id="A0A4Y7RB62"/>
<sequence length="223" mass="24445">MSDGGGSHRIQSWTDHIASPSVPLSLRHPLDGHPSNRSEAHSDASGQALGQDGPEPSLCMSPPKRQNSDQAPKPPSKKFRKSDPGAQALHDDEEHLSPIAAEETPGTSFEGVEQVAVCQTTNYYHIENVGNAIFGDNHSTVNQTFTDTLLKRLPDSRETNDPAHLIFDIAKTVIEISEHIQHNVDAVERRIASTATQLLGLKERLGEWPDDVEHNSDIKLFGR</sequence>
<evidence type="ECO:0000256" key="1">
    <source>
        <dbReference type="SAM" id="MobiDB-lite"/>
    </source>
</evidence>